<name>A0ABV8U096_9ACTN</name>
<comment type="caution">
    <text evidence="6">The sequence shown here is derived from an EMBL/GenBank/DDBJ whole genome shotgun (WGS) entry which is preliminary data.</text>
</comment>
<accession>A0ABV8U096</accession>
<dbReference type="Pfam" id="PF02146">
    <property type="entry name" value="SIR2"/>
    <property type="match status" value="1"/>
</dbReference>
<evidence type="ECO:0000256" key="4">
    <source>
        <dbReference type="PROSITE-ProRule" id="PRU00236"/>
    </source>
</evidence>
<dbReference type="PROSITE" id="PS50305">
    <property type="entry name" value="SIRTUIN"/>
    <property type="match status" value="1"/>
</dbReference>
<reference evidence="7" key="1">
    <citation type="journal article" date="2019" name="Int. J. Syst. Evol. Microbiol.">
        <title>The Global Catalogue of Microorganisms (GCM) 10K type strain sequencing project: providing services to taxonomists for standard genome sequencing and annotation.</title>
        <authorList>
            <consortium name="The Broad Institute Genomics Platform"/>
            <consortium name="The Broad Institute Genome Sequencing Center for Infectious Disease"/>
            <person name="Wu L."/>
            <person name="Ma J."/>
        </authorList>
    </citation>
    <scope>NUCLEOTIDE SEQUENCE [LARGE SCALE GENOMIC DNA]</scope>
    <source>
        <strain evidence="7">IBRC-M 10908</strain>
    </source>
</reference>
<feature type="domain" description="Deacetylase sirtuin-type" evidence="5">
    <location>
        <begin position="1"/>
        <end position="238"/>
    </location>
</feature>
<keyword evidence="4" id="KW-0479">Metal-binding</keyword>
<dbReference type="RefSeq" id="WP_380622520.1">
    <property type="nucleotide sequence ID" value="NZ_JBHSDK010000021.1"/>
</dbReference>
<dbReference type="InterPro" id="IPR026590">
    <property type="entry name" value="Ssirtuin_cat_dom"/>
</dbReference>
<keyword evidence="7" id="KW-1185">Reference proteome</keyword>
<feature type="binding site" evidence="4">
    <location>
        <position position="118"/>
    </location>
    <ligand>
        <name>Zn(2+)</name>
        <dbReference type="ChEBI" id="CHEBI:29105"/>
    </ligand>
</feature>
<sequence>MITILTGAGVSTDSGIPDFRGPQGLWRQFPDYEKLVDLEAYSGDPAIRKRAWQFREASPARTAEPNVAHLALAELERKGALDTVITQNIDRLHQKAGLDDERVVELHGDMFGIVCLGCDFTSTLEEVLERVRSGEEDPACERCGGVLKTTTVMFGEFLSPQRLKRAEEAAERAEVFAAIGTSLQVYPAAALVGIAARAGAEIVIVNADPTPYDGLADEIVREPISTAVPELVERLAARAEGRLVQGRHRTRH</sequence>
<dbReference type="CDD" id="cd01407">
    <property type="entry name" value="SIR2-fam"/>
    <property type="match status" value="1"/>
</dbReference>
<proteinExistence type="predicted"/>
<evidence type="ECO:0000256" key="3">
    <source>
        <dbReference type="ARBA" id="ARBA00023027"/>
    </source>
</evidence>
<evidence type="ECO:0000256" key="2">
    <source>
        <dbReference type="ARBA" id="ARBA00022679"/>
    </source>
</evidence>
<feature type="binding site" evidence="4">
    <location>
        <position position="115"/>
    </location>
    <ligand>
        <name>Zn(2+)</name>
        <dbReference type="ChEBI" id="CHEBI:29105"/>
    </ligand>
</feature>
<evidence type="ECO:0000313" key="7">
    <source>
        <dbReference type="Proteomes" id="UP001595823"/>
    </source>
</evidence>
<dbReference type="EC" id="2.3.1.286" evidence="1"/>
<evidence type="ECO:0000313" key="6">
    <source>
        <dbReference type="EMBL" id="MFC4336508.1"/>
    </source>
</evidence>
<protein>
    <recommendedName>
        <fullName evidence="1">protein acetyllysine N-acetyltransferase</fullName>
        <ecNumber evidence="1">2.3.1.286</ecNumber>
    </recommendedName>
</protein>
<dbReference type="PANTHER" id="PTHR11085:SF4">
    <property type="entry name" value="NAD-DEPENDENT PROTEIN DEACYLASE"/>
    <property type="match status" value="1"/>
</dbReference>
<dbReference type="InterPro" id="IPR026591">
    <property type="entry name" value="Sirtuin_cat_small_dom_sf"/>
</dbReference>
<evidence type="ECO:0000256" key="1">
    <source>
        <dbReference type="ARBA" id="ARBA00012928"/>
    </source>
</evidence>
<dbReference type="InterPro" id="IPR003000">
    <property type="entry name" value="Sirtuin"/>
</dbReference>
<keyword evidence="2" id="KW-0808">Transferase</keyword>
<dbReference type="InterPro" id="IPR050134">
    <property type="entry name" value="NAD-dep_sirtuin_deacylases"/>
</dbReference>
<dbReference type="Gene3D" id="3.40.50.1220">
    <property type="entry name" value="TPP-binding domain"/>
    <property type="match status" value="1"/>
</dbReference>
<dbReference type="EMBL" id="JBHSDK010000021">
    <property type="protein sequence ID" value="MFC4336508.1"/>
    <property type="molecule type" value="Genomic_DNA"/>
</dbReference>
<gene>
    <name evidence="6" type="ORF">ACFPET_14995</name>
</gene>
<keyword evidence="4" id="KW-0862">Zinc</keyword>
<dbReference type="Proteomes" id="UP001595823">
    <property type="component" value="Unassembled WGS sequence"/>
</dbReference>
<dbReference type="PANTHER" id="PTHR11085">
    <property type="entry name" value="NAD-DEPENDENT PROTEIN DEACYLASE SIRTUIN-5, MITOCHONDRIAL-RELATED"/>
    <property type="match status" value="1"/>
</dbReference>
<dbReference type="SUPFAM" id="SSF52467">
    <property type="entry name" value="DHS-like NAD/FAD-binding domain"/>
    <property type="match status" value="1"/>
</dbReference>
<dbReference type="InterPro" id="IPR029035">
    <property type="entry name" value="DHS-like_NAD/FAD-binding_dom"/>
</dbReference>
<organism evidence="6 7">
    <name type="scientific">Salininema proteolyticum</name>
    <dbReference type="NCBI Taxonomy" id="1607685"/>
    <lineage>
        <taxon>Bacteria</taxon>
        <taxon>Bacillati</taxon>
        <taxon>Actinomycetota</taxon>
        <taxon>Actinomycetes</taxon>
        <taxon>Glycomycetales</taxon>
        <taxon>Glycomycetaceae</taxon>
        <taxon>Salininema</taxon>
    </lineage>
</organism>
<keyword evidence="3" id="KW-0520">NAD</keyword>
<feature type="binding site" evidence="4">
    <location>
        <position position="140"/>
    </location>
    <ligand>
        <name>Zn(2+)</name>
        <dbReference type="ChEBI" id="CHEBI:29105"/>
    </ligand>
</feature>
<dbReference type="Gene3D" id="3.30.1600.10">
    <property type="entry name" value="SIR2/SIRT2 'Small Domain"/>
    <property type="match status" value="1"/>
</dbReference>
<feature type="binding site" evidence="4">
    <location>
        <position position="143"/>
    </location>
    <ligand>
        <name>Zn(2+)</name>
        <dbReference type="ChEBI" id="CHEBI:29105"/>
    </ligand>
</feature>
<evidence type="ECO:0000259" key="5">
    <source>
        <dbReference type="PROSITE" id="PS50305"/>
    </source>
</evidence>
<feature type="active site" description="Proton acceptor" evidence="4">
    <location>
        <position position="107"/>
    </location>
</feature>